<accession>A0ABQ0YMH9</accession>
<gene>
    <name evidence="2" type="ORF">RAJCM14343_3047</name>
</gene>
<name>A0ABQ0YMH9_9NOCA</name>
<feature type="compositionally biased region" description="Basic and acidic residues" evidence="1">
    <location>
        <begin position="8"/>
        <end position="19"/>
    </location>
</feature>
<reference evidence="2 3" key="1">
    <citation type="journal article" date="2018" name="Biodegradation">
        <title>1,4-Dioxane degradation characteristics of Rhodococcus aetherivorans JCM 14343.</title>
        <authorList>
            <person name="Inoue D."/>
            <person name="Tsunoda T."/>
            <person name="Yamamoto N."/>
            <person name="Ike M."/>
            <person name="Sei K."/>
        </authorList>
    </citation>
    <scope>NUCLEOTIDE SEQUENCE [LARGE SCALE GENOMIC DNA]</scope>
    <source>
        <strain evidence="2 3">JCM 14343</strain>
    </source>
</reference>
<sequence length="47" mass="4741">MPQGADHASGDHAAGDEGRAPPAARHSGCGRELFGDPSTTDRIAVTP</sequence>
<evidence type="ECO:0000313" key="3">
    <source>
        <dbReference type="Proteomes" id="UP000325466"/>
    </source>
</evidence>
<dbReference type="Proteomes" id="UP000325466">
    <property type="component" value="Unassembled WGS sequence"/>
</dbReference>
<evidence type="ECO:0000256" key="1">
    <source>
        <dbReference type="SAM" id="MobiDB-lite"/>
    </source>
</evidence>
<feature type="region of interest" description="Disordered" evidence="1">
    <location>
        <begin position="1"/>
        <end position="47"/>
    </location>
</feature>
<proteinExistence type="predicted"/>
<organism evidence="2 3">
    <name type="scientific">Rhodococcus aetherivorans</name>
    <dbReference type="NCBI Taxonomy" id="191292"/>
    <lineage>
        <taxon>Bacteria</taxon>
        <taxon>Bacillati</taxon>
        <taxon>Actinomycetota</taxon>
        <taxon>Actinomycetes</taxon>
        <taxon>Mycobacteriales</taxon>
        <taxon>Nocardiaceae</taxon>
        <taxon>Rhodococcus</taxon>
    </lineage>
</organism>
<comment type="caution">
    <text evidence="2">The sequence shown here is derived from an EMBL/GenBank/DDBJ whole genome shotgun (WGS) entry which is preliminary data.</text>
</comment>
<keyword evidence="3" id="KW-1185">Reference proteome</keyword>
<protein>
    <submittedName>
        <fullName evidence="2">Uncharacterized protein</fullName>
    </submittedName>
</protein>
<dbReference type="EMBL" id="BLAH01000086">
    <property type="protein sequence ID" value="GES37788.1"/>
    <property type="molecule type" value="Genomic_DNA"/>
</dbReference>
<evidence type="ECO:0000313" key="2">
    <source>
        <dbReference type="EMBL" id="GES37788.1"/>
    </source>
</evidence>